<organism evidence="1">
    <name type="scientific">Ralstonia solanacearum</name>
    <name type="common">Pseudomonas solanacearum</name>
    <dbReference type="NCBI Taxonomy" id="305"/>
    <lineage>
        <taxon>Bacteria</taxon>
        <taxon>Pseudomonadati</taxon>
        <taxon>Pseudomonadota</taxon>
        <taxon>Betaproteobacteria</taxon>
        <taxon>Burkholderiales</taxon>
        <taxon>Burkholderiaceae</taxon>
        <taxon>Ralstonia</taxon>
        <taxon>Ralstonia solanacearum species complex</taxon>
    </lineage>
</organism>
<dbReference type="EMBL" id="LN899824">
    <property type="protein sequence ID" value="CUV28274.1"/>
    <property type="molecule type" value="Genomic_DNA"/>
</dbReference>
<protein>
    <submittedName>
        <fullName evidence="1">Uncharacterized protein</fullName>
    </submittedName>
</protein>
<accession>A0A0S4V168</accession>
<reference evidence="1" key="1">
    <citation type="submission" date="2015-10" db="EMBL/GenBank/DDBJ databases">
        <authorList>
            <person name="Gilbert D.G."/>
        </authorList>
    </citation>
    <scope>NUCLEOTIDE SEQUENCE</scope>
    <source>
        <strain evidence="1">Phyl III-seqv23</strain>
    </source>
</reference>
<evidence type="ECO:0000313" key="1">
    <source>
        <dbReference type="EMBL" id="CUV28274.1"/>
    </source>
</evidence>
<gene>
    <name evidence="1" type="ORF">RUN1985_v1_190068</name>
</gene>
<dbReference type="AlphaFoldDB" id="A0A0S4V168"/>
<name>A0A0S4V168_RALSL</name>
<proteinExistence type="predicted"/>
<sequence length="118" mass="12225">MLLVLLVLVLDDELSLLLEVELLLALCRAENRSCVSFCMSWPTVELLLSSLSPASPGGGGGMPPGGGGGAEALVVLLVPVVLLVLSVDEADEVDDVDEVDKPSWLSACSIACMKPPPP</sequence>